<dbReference type="CTD" id="3598"/>
<keyword evidence="2 8" id="KW-0812">Transmembrane</keyword>
<keyword evidence="4 8" id="KW-1133">Transmembrane helix</keyword>
<keyword evidence="5 8" id="KW-0472">Membrane</keyword>
<sequence length="408" mass="46206">MALTSLVLFLTLLFMTCSGLTVDPPEDLSVFDSGRLGYLDITWSPPSSLVNLTKCQIQYQLEYFNSFRNQWAVLRTTKKSYRAQFDLSKDVSVRVYTLMDGPCADNKMQMSENYTQLVQKPPSTGIADTEAKDFTCVFYNMERVECMWTRSLRTPADSQLSLYYWCKLLELAVECPKYILSGGVRSGCQFPRNSLAEFSDIIFCVNGSSSEGSLKPVFASLQIQNHIKPAAVEKMDLKTSSDEQLELLWENPVRILPGHCMEWEVEHSHERPDGNRTLRTIEIEETTSLTLPFSPHMERDCFRIRSKLSTYCVDKSLRSDWSDKVCYPEKVKAAPELKSNLVPVYICIIVAVTILLVVSVCVWATIIMKKTEPEKKLDSLLASLFAKTSAFAAPTIFKGKNVCADIMI</sequence>
<evidence type="ECO:0000256" key="3">
    <source>
        <dbReference type="ARBA" id="ARBA00022729"/>
    </source>
</evidence>
<keyword evidence="11" id="KW-1185">Reference proteome</keyword>
<evidence type="ECO:0000256" key="2">
    <source>
        <dbReference type="ARBA" id="ARBA00022692"/>
    </source>
</evidence>
<reference evidence="12" key="1">
    <citation type="submission" date="2025-08" db="UniProtKB">
        <authorList>
            <consortium name="RefSeq"/>
        </authorList>
    </citation>
    <scope>IDENTIFICATION</scope>
</reference>
<evidence type="ECO:0000256" key="5">
    <source>
        <dbReference type="ARBA" id="ARBA00023136"/>
    </source>
</evidence>
<dbReference type="PANTHER" id="PTHR23037">
    <property type="entry name" value="CYTOKINE RECEPTOR"/>
    <property type="match status" value="1"/>
</dbReference>
<feature type="transmembrane region" description="Helical" evidence="8">
    <location>
        <begin position="342"/>
        <end position="366"/>
    </location>
</feature>
<keyword evidence="3 9" id="KW-0732">Signal</keyword>
<evidence type="ECO:0000256" key="8">
    <source>
        <dbReference type="SAM" id="Phobius"/>
    </source>
</evidence>
<evidence type="ECO:0000256" key="1">
    <source>
        <dbReference type="ARBA" id="ARBA00004479"/>
    </source>
</evidence>
<gene>
    <name evidence="12" type="primary">il13ra2</name>
</gene>
<feature type="domain" description="Type I cytokine receptor cytokine-binding" evidence="10">
    <location>
        <begin position="133"/>
        <end position="226"/>
    </location>
</feature>
<keyword evidence="6 12" id="KW-0675">Receptor</keyword>
<proteinExistence type="predicted"/>
<dbReference type="GO" id="GO:0004896">
    <property type="term" value="F:cytokine receptor activity"/>
    <property type="evidence" value="ECO:0007669"/>
    <property type="project" value="TreeGrafter"/>
</dbReference>
<dbReference type="OrthoDB" id="9826641at2759"/>
<dbReference type="Proteomes" id="UP000192220">
    <property type="component" value="Unplaced"/>
</dbReference>
<evidence type="ECO:0000256" key="4">
    <source>
        <dbReference type="ARBA" id="ARBA00022989"/>
    </source>
</evidence>
<evidence type="ECO:0000313" key="11">
    <source>
        <dbReference type="Proteomes" id="UP000192220"/>
    </source>
</evidence>
<evidence type="ECO:0000256" key="9">
    <source>
        <dbReference type="SAM" id="SignalP"/>
    </source>
</evidence>
<dbReference type="PANTHER" id="PTHR23037:SF45">
    <property type="entry name" value="INTERLEUKIN 13 RECEPTOR SUBUNIT ALPHA 2"/>
    <property type="match status" value="1"/>
</dbReference>
<feature type="chain" id="PRO_5014165879" evidence="9">
    <location>
        <begin position="20"/>
        <end position="408"/>
    </location>
</feature>
<name>A0A2I4B2X3_AUSLI</name>
<dbReference type="KEGG" id="alim:106516325"/>
<dbReference type="RefSeq" id="XP_013862076.1">
    <property type="nucleotide sequence ID" value="XM_014006622.1"/>
</dbReference>
<dbReference type="GO" id="GO:0009897">
    <property type="term" value="C:external side of plasma membrane"/>
    <property type="evidence" value="ECO:0007669"/>
    <property type="project" value="TreeGrafter"/>
</dbReference>
<comment type="subcellular location">
    <subcellularLocation>
        <location evidence="1">Membrane</location>
        <topology evidence="1">Single-pass type I membrane protein</topology>
    </subcellularLocation>
</comment>
<organism evidence="11 12">
    <name type="scientific">Austrofundulus limnaeus</name>
    <name type="common">Annual killifish</name>
    <dbReference type="NCBI Taxonomy" id="52670"/>
    <lineage>
        <taxon>Eukaryota</taxon>
        <taxon>Metazoa</taxon>
        <taxon>Chordata</taxon>
        <taxon>Craniata</taxon>
        <taxon>Vertebrata</taxon>
        <taxon>Euteleostomi</taxon>
        <taxon>Actinopterygii</taxon>
        <taxon>Neopterygii</taxon>
        <taxon>Teleostei</taxon>
        <taxon>Neoteleostei</taxon>
        <taxon>Acanthomorphata</taxon>
        <taxon>Ovalentaria</taxon>
        <taxon>Atherinomorphae</taxon>
        <taxon>Cyprinodontiformes</taxon>
        <taxon>Rivulidae</taxon>
        <taxon>Austrofundulus</taxon>
    </lineage>
</organism>
<evidence type="ECO:0000256" key="7">
    <source>
        <dbReference type="ARBA" id="ARBA00023180"/>
    </source>
</evidence>
<feature type="signal peptide" evidence="9">
    <location>
        <begin position="1"/>
        <end position="19"/>
    </location>
</feature>
<dbReference type="InterPro" id="IPR013783">
    <property type="entry name" value="Ig-like_fold"/>
</dbReference>
<dbReference type="InParanoid" id="A0A2I4B2X3"/>
<accession>A0A2I4B2X3</accession>
<protein>
    <submittedName>
        <fullName evidence="12">Interleukin-13 receptor subunit alpha-2</fullName>
    </submittedName>
</protein>
<keyword evidence="7" id="KW-0325">Glycoprotein</keyword>
<evidence type="ECO:0000259" key="10">
    <source>
        <dbReference type="Pfam" id="PF09240"/>
    </source>
</evidence>
<evidence type="ECO:0000256" key="6">
    <source>
        <dbReference type="ARBA" id="ARBA00023170"/>
    </source>
</evidence>
<dbReference type="InterPro" id="IPR036116">
    <property type="entry name" value="FN3_sf"/>
</dbReference>
<dbReference type="STRING" id="52670.A0A2I4B2X3"/>
<evidence type="ECO:0000313" key="12">
    <source>
        <dbReference type="RefSeq" id="XP_013862076.1"/>
    </source>
</evidence>
<dbReference type="Pfam" id="PF09240">
    <property type="entry name" value="IL6Ra-bind"/>
    <property type="match status" value="1"/>
</dbReference>
<dbReference type="InterPro" id="IPR015321">
    <property type="entry name" value="TypeI_recpt_CBD"/>
</dbReference>
<dbReference type="SUPFAM" id="SSF49265">
    <property type="entry name" value="Fibronectin type III"/>
    <property type="match status" value="2"/>
</dbReference>
<dbReference type="Gene3D" id="2.60.40.10">
    <property type="entry name" value="Immunoglobulins"/>
    <property type="match status" value="3"/>
</dbReference>
<dbReference type="AlphaFoldDB" id="A0A2I4B2X3"/>